<name>A0A6N8CNQ9_9BACI</name>
<reference evidence="1 2" key="1">
    <citation type="submission" date="2019-11" db="EMBL/GenBank/DDBJ databases">
        <title>Terrilactibacillus tamarindus sp. nov. BCM23-1 isolated from bark of Tamarindus indica.</title>
        <authorList>
            <person name="Kingkaew E."/>
            <person name="Tanasupawat S."/>
        </authorList>
    </citation>
    <scope>NUCLEOTIDE SEQUENCE [LARGE SCALE GENOMIC DNA]</scope>
    <source>
        <strain evidence="1 2">BCM23-1</strain>
    </source>
</reference>
<evidence type="ECO:0000313" key="2">
    <source>
        <dbReference type="Proteomes" id="UP000440978"/>
    </source>
</evidence>
<evidence type="ECO:0000313" key="1">
    <source>
        <dbReference type="EMBL" id="MTT31784.1"/>
    </source>
</evidence>
<proteinExistence type="predicted"/>
<dbReference type="AlphaFoldDB" id="A0A6N8CNQ9"/>
<dbReference type="EMBL" id="WNHB01000009">
    <property type="protein sequence ID" value="MTT31784.1"/>
    <property type="molecule type" value="Genomic_DNA"/>
</dbReference>
<accession>A0A6N8CNQ9</accession>
<protein>
    <submittedName>
        <fullName evidence="1">Uncharacterized protein</fullName>
    </submittedName>
</protein>
<sequence length="75" mass="8422">MEYDVNYYVGDKCIGVNSVEAVSFEEAEKNLQIEGVITFTEDKGKEKVLTKIFLDKVTHIKITEKQTKSSGTVGF</sequence>
<dbReference type="RefSeq" id="WP_155218162.1">
    <property type="nucleotide sequence ID" value="NZ_WNHB01000009.1"/>
</dbReference>
<organism evidence="1 2">
    <name type="scientific">Terrilactibacillus tamarindi</name>
    <dbReference type="NCBI Taxonomy" id="2599694"/>
    <lineage>
        <taxon>Bacteria</taxon>
        <taxon>Bacillati</taxon>
        <taxon>Bacillota</taxon>
        <taxon>Bacilli</taxon>
        <taxon>Bacillales</taxon>
        <taxon>Bacillaceae</taxon>
        <taxon>Terrilactibacillus</taxon>
    </lineage>
</organism>
<comment type="caution">
    <text evidence="1">The sequence shown here is derived from an EMBL/GenBank/DDBJ whole genome shotgun (WGS) entry which is preliminary data.</text>
</comment>
<gene>
    <name evidence="1" type="ORF">GMB86_07120</name>
</gene>
<keyword evidence="2" id="KW-1185">Reference proteome</keyword>
<dbReference type="Proteomes" id="UP000440978">
    <property type="component" value="Unassembled WGS sequence"/>
</dbReference>